<keyword evidence="4" id="KW-0067">ATP-binding</keyword>
<dbReference type="NCBIfam" id="NF002243">
    <property type="entry name" value="PRK01153.1"/>
    <property type="match status" value="1"/>
</dbReference>
<keyword evidence="4" id="KW-0662">Pyridine nucleotide biosynthesis</keyword>
<dbReference type="HAMAP" id="MF_00243">
    <property type="entry name" value="NMN_adenylyltr"/>
    <property type="match status" value="1"/>
</dbReference>
<dbReference type="CDD" id="cd02166">
    <property type="entry name" value="NMNAT_Archaea"/>
    <property type="match status" value="1"/>
</dbReference>
<evidence type="ECO:0000256" key="2">
    <source>
        <dbReference type="ARBA" id="ARBA00022679"/>
    </source>
</evidence>
<dbReference type="InterPro" id="IPR006418">
    <property type="entry name" value="NMN_Atrans_arc"/>
</dbReference>
<keyword evidence="4" id="KW-0547">Nucleotide-binding</keyword>
<feature type="domain" description="Cytidyltransferase-like" evidence="6">
    <location>
        <begin position="5"/>
        <end position="135"/>
    </location>
</feature>
<dbReference type="OrthoDB" id="264480at2157"/>
<dbReference type="NCBIfam" id="TIGR01527">
    <property type="entry name" value="arch_NMN_Atrans"/>
    <property type="match status" value="1"/>
</dbReference>
<name>A0A0K1SKW0_9CREN</name>
<comment type="catalytic activity">
    <reaction evidence="4">
        <text>beta-nicotinamide D-ribonucleotide + ATP + H(+) = diphosphate + NAD(+)</text>
        <dbReference type="Rhea" id="RHEA:21360"/>
        <dbReference type="ChEBI" id="CHEBI:14649"/>
        <dbReference type="ChEBI" id="CHEBI:15378"/>
        <dbReference type="ChEBI" id="CHEBI:30616"/>
        <dbReference type="ChEBI" id="CHEBI:33019"/>
        <dbReference type="ChEBI" id="CHEBI:57540"/>
        <dbReference type="EC" id="2.7.7.1"/>
    </reaction>
</comment>
<evidence type="ECO:0000313" key="9">
    <source>
        <dbReference type="EMBL" id="AKV77688.1"/>
    </source>
</evidence>
<dbReference type="Gene3D" id="3.40.50.620">
    <property type="entry name" value="HUPs"/>
    <property type="match status" value="1"/>
</dbReference>
<dbReference type="PATRIC" id="fig|43687.5.peg.5"/>
<dbReference type="EC" id="2.7.7.1" evidence="4 5"/>
<protein>
    <recommendedName>
        <fullName evidence="4 5">Nicotinamide-nucleotide adenylyltransferase</fullName>
        <ecNumber evidence="4 5">2.7.7.1</ecNumber>
    </recommendedName>
    <alternativeName>
        <fullName evidence="4">NAD(+) diphosphorylase</fullName>
    </alternativeName>
    <alternativeName>
        <fullName evidence="4">NAD(+) pyrophosphorylase</fullName>
    </alternativeName>
    <alternativeName>
        <fullName evidence="4">NMN adenylyltransferase</fullName>
    </alternativeName>
</protein>
<accession>A0A0K1SKW0</accession>
<evidence type="ECO:0000313" key="13">
    <source>
        <dbReference type="Proteomes" id="UP000061362"/>
    </source>
</evidence>
<dbReference type="Proteomes" id="UP000062475">
    <property type="component" value="Chromosome"/>
</dbReference>
<keyword evidence="3 4" id="KW-0548">Nucleotidyltransferase</keyword>
<dbReference type="GO" id="GO:0000309">
    <property type="term" value="F:nicotinamide-nucleotide adenylyltransferase activity"/>
    <property type="evidence" value="ECO:0007669"/>
    <property type="project" value="UniProtKB-UniRule"/>
</dbReference>
<sequence>MLRGIYPGRFQPFHLGHLSVVKWGLERLDELIILIGSAQESHTLSNPFTAGERIEMIRRAMKAEGIPGDRYYLIPVPDILMNNVWAYHVKMYVPSFEAVIARNPLVLRLFKEAGSEILIPPSFHREKYNSTLIRKNMITGEKWESLVPGEVSDFIKSIKGDERLREIVGTDKR</sequence>
<dbReference type="Pfam" id="PF01467">
    <property type="entry name" value="CTP_transf_like"/>
    <property type="match status" value="1"/>
</dbReference>
<reference evidence="13 14" key="1">
    <citation type="journal article" date="2015" name="Genome Announc.">
        <title>Complete Genome Sequences of Evolved Arsenate-Resistant Metallosphaera sedula Strains.</title>
        <authorList>
            <person name="Ai C."/>
            <person name="McCarthy S."/>
            <person name="Schackwitz W."/>
            <person name="Martin J."/>
            <person name="Lipzen A."/>
            <person name="Blum P."/>
        </authorList>
    </citation>
    <scope>NUCLEOTIDE SEQUENCE [LARGE SCALE GENOMIC DNA]</scope>
    <source>
        <strain evidence="9 14">ARS120-1</strain>
        <strain evidence="10 13">ARS120-2</strain>
        <strain evidence="7 16">ARS50-1</strain>
        <strain evidence="8 15">ARS50-2</strain>
    </source>
</reference>
<evidence type="ECO:0000256" key="5">
    <source>
        <dbReference type="NCBIfam" id="TIGR01527"/>
    </source>
</evidence>
<keyword evidence="2 4" id="KW-0808">Transferase</keyword>
<dbReference type="Proteomes" id="UP000056255">
    <property type="component" value="Chromosome"/>
</dbReference>
<evidence type="ECO:0000313" key="10">
    <source>
        <dbReference type="EMBL" id="AKV79933.1"/>
    </source>
</evidence>
<evidence type="ECO:0000313" key="15">
    <source>
        <dbReference type="Proteomes" id="UP000062475"/>
    </source>
</evidence>
<dbReference type="EMBL" id="CP012175">
    <property type="protein sequence ID" value="AKV79933.1"/>
    <property type="molecule type" value="Genomic_DNA"/>
</dbReference>
<evidence type="ECO:0000256" key="4">
    <source>
        <dbReference type="HAMAP-Rule" id="MF_00243"/>
    </source>
</evidence>
<evidence type="ECO:0000256" key="1">
    <source>
        <dbReference type="ARBA" id="ARBA00010124"/>
    </source>
</evidence>
<dbReference type="EMBL" id="CP012173">
    <property type="protein sequence ID" value="AKV75442.1"/>
    <property type="molecule type" value="Genomic_DNA"/>
</dbReference>
<evidence type="ECO:0000313" key="7">
    <source>
        <dbReference type="EMBL" id="AKV73198.1"/>
    </source>
</evidence>
<dbReference type="PANTHER" id="PTHR21342">
    <property type="entry name" value="PHOSPHOPANTETHEINE ADENYLYLTRANSFERASE"/>
    <property type="match status" value="1"/>
</dbReference>
<dbReference type="EMBL" id="CP012174">
    <property type="protein sequence ID" value="AKV77688.1"/>
    <property type="molecule type" value="Genomic_DNA"/>
</dbReference>
<comment type="similarity">
    <text evidence="1 4">Belongs to the archaeal NMN adenylyltransferase family.</text>
</comment>
<dbReference type="InterPro" id="IPR014729">
    <property type="entry name" value="Rossmann-like_a/b/a_fold"/>
</dbReference>
<dbReference type="Proteomes" id="UP000061362">
    <property type="component" value="Chromosome"/>
</dbReference>
<comment type="pathway">
    <text evidence="4">Cofactor biosynthesis; NAD(+) biosynthesis; NAD(+) from nicotinamide D-ribonucleotide: step 1/1.</text>
</comment>
<comment type="subcellular location">
    <subcellularLocation>
        <location evidence="4">Cytoplasm</location>
    </subcellularLocation>
</comment>
<dbReference type="NCBIfam" id="TIGR00125">
    <property type="entry name" value="cyt_tran_rel"/>
    <property type="match status" value="1"/>
</dbReference>
<dbReference type="GO" id="GO:0009435">
    <property type="term" value="P:NAD+ biosynthetic process"/>
    <property type="evidence" value="ECO:0007669"/>
    <property type="project" value="UniProtKB-UniRule"/>
</dbReference>
<dbReference type="EMBL" id="CP012172">
    <property type="protein sequence ID" value="AKV73198.1"/>
    <property type="molecule type" value="Genomic_DNA"/>
</dbReference>
<dbReference type="InterPro" id="IPR004821">
    <property type="entry name" value="Cyt_trans-like"/>
</dbReference>
<evidence type="ECO:0000313" key="12">
    <source>
        <dbReference type="Proteomes" id="UP000056255"/>
    </source>
</evidence>
<dbReference type="Proteomes" id="UP000068832">
    <property type="component" value="Chromosome"/>
</dbReference>
<evidence type="ECO:0000313" key="11">
    <source>
        <dbReference type="EMBL" id="AKV82178.1"/>
    </source>
</evidence>
<dbReference type="AlphaFoldDB" id="A0A0K1SKW0"/>
<gene>
    <name evidence="7" type="ORF">MsedA_0005</name>
    <name evidence="8" type="ORF">MsedB_0005</name>
    <name evidence="9" type="ORF">MsedC_0004</name>
    <name evidence="10" type="ORF">MsedD_0005</name>
    <name evidence="11" type="ORF">MsedE_0005</name>
</gene>
<dbReference type="PANTHER" id="PTHR21342:SF0">
    <property type="entry name" value="BIFUNCTIONAL NMN ADENYLYLTRANSFERASE_NUDIX HYDROLASE"/>
    <property type="match status" value="1"/>
</dbReference>
<evidence type="ECO:0000313" key="16">
    <source>
        <dbReference type="Proteomes" id="UP000068832"/>
    </source>
</evidence>
<dbReference type="EMBL" id="CP012176">
    <property type="protein sequence ID" value="AKV82178.1"/>
    <property type="molecule type" value="Genomic_DNA"/>
</dbReference>
<proteinExistence type="inferred from homology"/>
<dbReference type="Proteomes" id="UP000062398">
    <property type="component" value="Chromosome"/>
</dbReference>
<keyword evidence="4" id="KW-0520">NAD</keyword>
<dbReference type="GO" id="GO:0005524">
    <property type="term" value="F:ATP binding"/>
    <property type="evidence" value="ECO:0007669"/>
    <property type="project" value="UniProtKB-KW"/>
</dbReference>
<evidence type="ECO:0000313" key="14">
    <source>
        <dbReference type="Proteomes" id="UP000062398"/>
    </source>
</evidence>
<reference evidence="11 12" key="2">
    <citation type="submission" date="2015-07" db="EMBL/GenBank/DDBJ databases">
        <title>Physiological, transcriptional responses and genome re-sequencing of acid resistant extremely thermoacidophilic Metallosphaera sedula SARC-M1.</title>
        <authorList>
            <person name="Ai C."/>
            <person name="McCarthy S."/>
            <person name="Eckrich V."/>
            <person name="Rudrappa D."/>
            <person name="Qiu G."/>
            <person name="Blum P."/>
        </authorList>
    </citation>
    <scope>NUCLEOTIDE SEQUENCE [LARGE SCALE GENOMIC DNA]</scope>
    <source>
        <strain evidence="11 12">SARC-M1</strain>
    </source>
</reference>
<evidence type="ECO:0000313" key="8">
    <source>
        <dbReference type="EMBL" id="AKV75442.1"/>
    </source>
</evidence>
<keyword evidence="4" id="KW-0963">Cytoplasm</keyword>
<dbReference type="UniPathway" id="UPA00253">
    <property type="reaction ID" value="UER00600"/>
</dbReference>
<dbReference type="GO" id="GO:0005737">
    <property type="term" value="C:cytoplasm"/>
    <property type="evidence" value="ECO:0007669"/>
    <property type="project" value="UniProtKB-SubCell"/>
</dbReference>
<evidence type="ECO:0000256" key="3">
    <source>
        <dbReference type="ARBA" id="ARBA00022695"/>
    </source>
</evidence>
<dbReference type="SUPFAM" id="SSF52374">
    <property type="entry name" value="Nucleotidylyl transferase"/>
    <property type="match status" value="1"/>
</dbReference>
<evidence type="ECO:0000259" key="6">
    <source>
        <dbReference type="Pfam" id="PF01467"/>
    </source>
</evidence>
<organism evidence="8 15">
    <name type="scientific">Metallosphaera sedula</name>
    <dbReference type="NCBI Taxonomy" id="43687"/>
    <lineage>
        <taxon>Archaea</taxon>
        <taxon>Thermoproteota</taxon>
        <taxon>Thermoprotei</taxon>
        <taxon>Sulfolobales</taxon>
        <taxon>Sulfolobaceae</taxon>
        <taxon>Metallosphaera</taxon>
    </lineage>
</organism>